<evidence type="ECO:0000313" key="2">
    <source>
        <dbReference type="EMBL" id="TGY69113.1"/>
    </source>
</evidence>
<reference evidence="2 3" key="1">
    <citation type="submission" date="2019-04" db="EMBL/GenBank/DDBJ databases">
        <title>Microbes associate with the intestines of laboratory mice.</title>
        <authorList>
            <person name="Navarre W."/>
            <person name="Wong E."/>
            <person name="Huang K."/>
            <person name="Tropini C."/>
            <person name="Ng K."/>
            <person name="Yu B."/>
        </authorList>
    </citation>
    <scope>NUCLEOTIDE SEQUENCE [LARGE SCALE GENOMIC DNA]</scope>
    <source>
        <strain evidence="2 3">NM22_B1</strain>
    </source>
</reference>
<dbReference type="EMBL" id="SRYJ01000032">
    <property type="protein sequence ID" value="TGY69113.1"/>
    <property type="molecule type" value="Genomic_DNA"/>
</dbReference>
<dbReference type="PANTHER" id="PTHR41317:SF1">
    <property type="entry name" value="PD-(D_E)XK NUCLEASE FAMILY TRANSPOSASE"/>
    <property type="match status" value="1"/>
</dbReference>
<proteinExistence type="predicted"/>
<evidence type="ECO:0000313" key="3">
    <source>
        <dbReference type="Proteomes" id="UP000310760"/>
    </source>
</evidence>
<sequence>MLTNEFPDRYINPYTDFGFKLLFGTPMNKDLLIGFLNSLLHLEHEITDVTYLNAEHLGMAELDRKAVFDVYCENTAGEKFIVEMQKAGQKFFKDRSVFYASFPIREQAKRGDWNYELKAVYTVGILNFVFDEDSDDENYFHHEVKLMDIHRKEVFYDKLTFIYLEMPKFHKSEEELVTLFDKWMFVLHNLSRLLERPAALQERIFTRLFEAAEIAKFTPVKRMEYEESLKVYRDLTNVIDTAEWKGEQRGLQKGREEGRKEGREEGREEERLSNARKMKEMGLEYSFISRITGLSAEEIDTL</sequence>
<protein>
    <submittedName>
        <fullName evidence="2">Rpn family recombination-promoting nuclease/putative transposase</fullName>
    </submittedName>
</protein>
<dbReference type="PANTHER" id="PTHR41317">
    <property type="entry name" value="PD-(D_E)XK NUCLEASE FAMILY TRANSPOSASE"/>
    <property type="match status" value="1"/>
</dbReference>
<dbReference type="RefSeq" id="WP_135952128.1">
    <property type="nucleotide sequence ID" value="NZ_CAOOJZ010000031.1"/>
</dbReference>
<dbReference type="NCBIfam" id="TIGR01784">
    <property type="entry name" value="T_den_put_tspse"/>
    <property type="match status" value="1"/>
</dbReference>
<name>A0A4S2FJK8_9BACT</name>
<comment type="caution">
    <text evidence="2">The sequence shown here is derived from an EMBL/GenBank/DDBJ whole genome shotgun (WGS) entry which is preliminary data.</text>
</comment>
<organism evidence="2 3">
    <name type="scientific">Phocaeicola sartorii</name>
    <dbReference type="NCBI Taxonomy" id="671267"/>
    <lineage>
        <taxon>Bacteria</taxon>
        <taxon>Pseudomonadati</taxon>
        <taxon>Bacteroidota</taxon>
        <taxon>Bacteroidia</taxon>
        <taxon>Bacteroidales</taxon>
        <taxon>Bacteroidaceae</taxon>
        <taxon>Phocaeicola</taxon>
    </lineage>
</organism>
<dbReference type="AlphaFoldDB" id="A0A4S2FJK8"/>
<feature type="region of interest" description="Disordered" evidence="1">
    <location>
        <begin position="249"/>
        <end position="275"/>
    </location>
</feature>
<dbReference type="InterPro" id="IPR010106">
    <property type="entry name" value="RpnA"/>
</dbReference>
<accession>A0A4S2FJK8</accession>
<evidence type="ECO:0000256" key="1">
    <source>
        <dbReference type="SAM" id="MobiDB-lite"/>
    </source>
</evidence>
<dbReference type="Proteomes" id="UP000310760">
    <property type="component" value="Unassembled WGS sequence"/>
</dbReference>
<gene>
    <name evidence="2" type="ORF">E5339_14095</name>
</gene>
<dbReference type="Pfam" id="PF12784">
    <property type="entry name" value="PDDEXK_2"/>
    <property type="match status" value="1"/>
</dbReference>